<keyword evidence="2" id="KW-0812">Transmembrane</keyword>
<evidence type="ECO:0000256" key="2">
    <source>
        <dbReference type="SAM" id="Phobius"/>
    </source>
</evidence>
<protein>
    <submittedName>
        <fullName evidence="3">DUF874 domain-containing protein</fullName>
    </submittedName>
</protein>
<proteinExistence type="predicted"/>
<evidence type="ECO:0000256" key="1">
    <source>
        <dbReference type="SAM" id="Coils"/>
    </source>
</evidence>
<dbReference type="InterPro" id="IPR050445">
    <property type="entry name" value="Bact_polysacc_biosynth/exp"/>
</dbReference>
<feature type="coiled-coil region" evidence="1">
    <location>
        <begin position="248"/>
        <end position="313"/>
    </location>
</feature>
<evidence type="ECO:0000313" key="4">
    <source>
        <dbReference type="Proteomes" id="UP000295301"/>
    </source>
</evidence>
<gene>
    <name evidence="3" type="ORF">E1832_18485</name>
</gene>
<dbReference type="Proteomes" id="UP000295301">
    <property type="component" value="Unassembled WGS sequence"/>
</dbReference>
<keyword evidence="2" id="KW-1133">Transmembrane helix</keyword>
<evidence type="ECO:0000313" key="3">
    <source>
        <dbReference type="EMBL" id="TDK42135.1"/>
    </source>
</evidence>
<dbReference type="RefSeq" id="WP_133361264.1">
    <property type="nucleotide sequence ID" value="NZ_SMUV01000073.1"/>
</dbReference>
<accession>A0A4R5USZ4</accession>
<dbReference type="AlphaFoldDB" id="A0A4R5USZ4"/>
<keyword evidence="4" id="KW-1185">Reference proteome</keyword>
<dbReference type="PANTHER" id="PTHR32309:SF31">
    <property type="entry name" value="CAPSULAR EXOPOLYSACCHARIDE FAMILY"/>
    <property type="match status" value="1"/>
</dbReference>
<dbReference type="PANTHER" id="PTHR32309">
    <property type="entry name" value="TYROSINE-PROTEIN KINASE"/>
    <property type="match status" value="1"/>
</dbReference>
<comment type="caution">
    <text evidence="3">The sequence shown here is derived from an EMBL/GenBank/DDBJ whole genome shotgun (WGS) entry which is preliminary data.</text>
</comment>
<organism evidence="3 4">
    <name type="scientific">Antarcticimicrobium luteum</name>
    <dbReference type="NCBI Taxonomy" id="2547397"/>
    <lineage>
        <taxon>Bacteria</taxon>
        <taxon>Pseudomonadati</taxon>
        <taxon>Pseudomonadota</taxon>
        <taxon>Alphaproteobacteria</taxon>
        <taxon>Rhodobacterales</taxon>
        <taxon>Paracoccaceae</taxon>
        <taxon>Antarcticimicrobium</taxon>
    </lineage>
</organism>
<sequence length="427" mass="47559">MGPILSFADFLDMVRRRAGLILLLVILGCGLSVLVAGAQSHLYRSVEVIQVVQPKVAGDLARTTVEGSAARRLQSIEQRVMARDNVLEVISRYGLFTDDPSMTDNEKVDVLRTAVQIKSKAAAGEGRSGDGALSILTVKAEMRSALLAQRIAHEFARQTIDLSREGRLQQARETLAFFTAREETLRARVARIDEDMAAFRKANDLALPGTLNFRRDEIASINQELLSIARERIRIQRAADQVRQTARKATADRKIADFEEELGTLDAQTRLLEARKAELESSIQTSPQVERQIGAYERELEQVRAELNAAISARTEAEVGYRLETEGQGEQLTVIEPATVPDYPFTRSRRKLAIAGAFVSVIVALGVAFLAELRNPVMRTAAHMERDLGIKPVVSVPRMNTRIHRRGLLARIFGRRSTRRRRSRDAV</sequence>
<keyword evidence="2" id="KW-0472">Membrane</keyword>
<reference evidence="3 4" key="1">
    <citation type="submission" date="2019-03" db="EMBL/GenBank/DDBJ databases">
        <title>Ruegeria lutea sp. nov., a novel strain, isolated from marine sediment, the Masan Bay, South Korea.</title>
        <authorList>
            <person name="Kim J."/>
            <person name="Kim D.-Y."/>
            <person name="Lee S.-S."/>
        </authorList>
    </citation>
    <scope>NUCLEOTIDE SEQUENCE [LARGE SCALE GENOMIC DNA]</scope>
    <source>
        <strain evidence="3 4">318-1</strain>
    </source>
</reference>
<keyword evidence="1" id="KW-0175">Coiled coil</keyword>
<feature type="transmembrane region" description="Helical" evidence="2">
    <location>
        <begin position="352"/>
        <end position="371"/>
    </location>
</feature>
<name>A0A4R5USZ4_9RHOB</name>
<dbReference type="EMBL" id="SMUV01000073">
    <property type="protein sequence ID" value="TDK42135.1"/>
    <property type="molecule type" value="Genomic_DNA"/>
</dbReference>
<dbReference type="OrthoDB" id="7642308at2"/>